<accession>A0A4Y9Z6A9</accession>
<dbReference type="SMART" id="SM00829">
    <property type="entry name" value="PKS_ER"/>
    <property type="match status" value="1"/>
</dbReference>
<evidence type="ECO:0000313" key="3">
    <source>
        <dbReference type="Proteomes" id="UP000298327"/>
    </source>
</evidence>
<dbReference type="InterPro" id="IPR011032">
    <property type="entry name" value="GroES-like_sf"/>
</dbReference>
<name>A0A4Y9Z6A9_9AGAM</name>
<comment type="caution">
    <text evidence="2">The sequence shown here is derived from an EMBL/GenBank/DDBJ whole genome shotgun (WGS) entry which is preliminary data.</text>
</comment>
<dbReference type="Pfam" id="PF08240">
    <property type="entry name" value="ADH_N"/>
    <property type="match status" value="1"/>
</dbReference>
<organism evidence="2 3">
    <name type="scientific">Dentipellis fragilis</name>
    <dbReference type="NCBI Taxonomy" id="205917"/>
    <lineage>
        <taxon>Eukaryota</taxon>
        <taxon>Fungi</taxon>
        <taxon>Dikarya</taxon>
        <taxon>Basidiomycota</taxon>
        <taxon>Agaricomycotina</taxon>
        <taxon>Agaricomycetes</taxon>
        <taxon>Russulales</taxon>
        <taxon>Hericiaceae</taxon>
        <taxon>Dentipellis</taxon>
    </lineage>
</organism>
<dbReference type="InterPro" id="IPR050700">
    <property type="entry name" value="YIM1/Zinc_Alcohol_DH_Fams"/>
</dbReference>
<dbReference type="InterPro" id="IPR020843">
    <property type="entry name" value="ER"/>
</dbReference>
<dbReference type="PANTHER" id="PTHR11695">
    <property type="entry name" value="ALCOHOL DEHYDROGENASE RELATED"/>
    <property type="match status" value="1"/>
</dbReference>
<dbReference type="SUPFAM" id="SSF51735">
    <property type="entry name" value="NAD(P)-binding Rossmann-fold domains"/>
    <property type="match status" value="1"/>
</dbReference>
<dbReference type="Gene3D" id="3.40.50.720">
    <property type="entry name" value="NAD(P)-binding Rossmann-like Domain"/>
    <property type="match status" value="1"/>
</dbReference>
<dbReference type="STRING" id="205917.A0A4Y9Z6A9"/>
<dbReference type="GO" id="GO:0005739">
    <property type="term" value="C:mitochondrion"/>
    <property type="evidence" value="ECO:0007669"/>
    <property type="project" value="TreeGrafter"/>
</dbReference>
<dbReference type="CDD" id="cd08267">
    <property type="entry name" value="MDR1"/>
    <property type="match status" value="1"/>
</dbReference>
<dbReference type="PANTHER" id="PTHR11695:SF294">
    <property type="entry name" value="RETICULON-4-INTERACTING PROTEIN 1, MITOCHONDRIAL"/>
    <property type="match status" value="1"/>
</dbReference>
<dbReference type="SUPFAM" id="SSF50129">
    <property type="entry name" value="GroES-like"/>
    <property type="match status" value="1"/>
</dbReference>
<dbReference type="AlphaFoldDB" id="A0A4Y9Z6A9"/>
<reference evidence="2 3" key="1">
    <citation type="submission" date="2019-02" db="EMBL/GenBank/DDBJ databases">
        <title>Genome sequencing of the rare red list fungi Dentipellis fragilis.</title>
        <authorList>
            <person name="Buettner E."/>
            <person name="Kellner H."/>
        </authorList>
    </citation>
    <scope>NUCLEOTIDE SEQUENCE [LARGE SCALE GENOMIC DNA]</scope>
    <source>
        <strain evidence="2 3">DSM 105465</strain>
    </source>
</reference>
<gene>
    <name evidence="2" type="ORF">EVG20_g3367</name>
</gene>
<dbReference type="OrthoDB" id="3509362at2759"/>
<dbReference type="EMBL" id="SEOQ01000150">
    <property type="protein sequence ID" value="TFY68889.1"/>
    <property type="molecule type" value="Genomic_DNA"/>
</dbReference>
<dbReference type="InterPro" id="IPR036291">
    <property type="entry name" value="NAD(P)-bd_dom_sf"/>
</dbReference>
<dbReference type="Proteomes" id="UP000298327">
    <property type="component" value="Unassembled WGS sequence"/>
</dbReference>
<dbReference type="Gene3D" id="3.90.180.10">
    <property type="entry name" value="Medium-chain alcohol dehydrogenases, catalytic domain"/>
    <property type="match status" value="1"/>
</dbReference>
<protein>
    <recommendedName>
        <fullName evidence="1">Enoyl reductase (ER) domain-containing protein</fullName>
    </recommendedName>
</protein>
<sequence>MTSNEIPQKQKAWIVVKRGKPKDALVLDADVPVPTELKPGEVLVKVQAAALNPIGYKLMCMLPNFIAKRPLTAESDFAGIVANGNGTKWLDGEAVFGLIPYGLGMKTKQGALTEYTVVPADHLATRPANVTPAQAAGVGIVGLTAWQAVFDYLKMEEGQHLFIYGASTSVGVFAIQIAKAKGIKVTASASERNREFVTSLGADDVSHVDNSAWYFINSQAYLQFVDYTKQDIATYLSQNPPTPKFHGILDAFGLPNASLYANSEKYLAPGGIYASVGPQPHRLGDVPKLLELLFDMVRPTWLGGVKRKFAFISVKVDTEDLNEIQDLLATGKISPRIDSVYKFEDALQAYDRSMTGRATGKIVVKVDPSVD</sequence>
<proteinExistence type="predicted"/>
<evidence type="ECO:0000313" key="2">
    <source>
        <dbReference type="EMBL" id="TFY68889.1"/>
    </source>
</evidence>
<dbReference type="Pfam" id="PF13602">
    <property type="entry name" value="ADH_zinc_N_2"/>
    <property type="match status" value="1"/>
</dbReference>
<dbReference type="InterPro" id="IPR013154">
    <property type="entry name" value="ADH-like_N"/>
</dbReference>
<evidence type="ECO:0000259" key="1">
    <source>
        <dbReference type="SMART" id="SM00829"/>
    </source>
</evidence>
<feature type="domain" description="Enoyl reductase (ER)" evidence="1">
    <location>
        <begin position="20"/>
        <end position="364"/>
    </location>
</feature>
<keyword evidence="3" id="KW-1185">Reference proteome</keyword>
<dbReference type="GO" id="GO:0016491">
    <property type="term" value="F:oxidoreductase activity"/>
    <property type="evidence" value="ECO:0007669"/>
    <property type="project" value="InterPro"/>
</dbReference>